<evidence type="ECO:0000313" key="2">
    <source>
        <dbReference type="EMBL" id="MMS80018.1"/>
    </source>
</evidence>
<evidence type="ECO:0000256" key="1">
    <source>
        <dbReference type="SAM" id="SignalP"/>
    </source>
</evidence>
<dbReference type="EMBL" id="RWAH01000061">
    <property type="protein sequence ID" value="MMS80018.1"/>
    <property type="molecule type" value="Genomic_DNA"/>
</dbReference>
<feature type="chain" id="PRO_5019243769" description="Fimbrial protein" evidence="1">
    <location>
        <begin position="30"/>
        <end position="357"/>
    </location>
</feature>
<organism evidence="2">
    <name type="scientific">Salmonella enterica</name>
    <name type="common">Salmonella choleraesuis</name>
    <dbReference type="NCBI Taxonomy" id="28901"/>
    <lineage>
        <taxon>Bacteria</taxon>
        <taxon>Pseudomonadati</taxon>
        <taxon>Pseudomonadota</taxon>
        <taxon>Gammaproteobacteria</taxon>
        <taxon>Enterobacterales</taxon>
        <taxon>Enterobacteriaceae</taxon>
        <taxon>Salmonella</taxon>
    </lineage>
</organism>
<name>A0A403T8E6_SALER</name>
<dbReference type="InterPro" id="IPR008966">
    <property type="entry name" value="Adhesion_dom_sf"/>
</dbReference>
<evidence type="ECO:0008006" key="3">
    <source>
        <dbReference type="Google" id="ProtNLM"/>
    </source>
</evidence>
<dbReference type="AlphaFoldDB" id="A0A403T8E6"/>
<gene>
    <name evidence="2" type="ORF">D9O31_26965</name>
</gene>
<dbReference type="SUPFAM" id="SSF49401">
    <property type="entry name" value="Bacterial adhesins"/>
    <property type="match status" value="1"/>
</dbReference>
<keyword evidence="1" id="KW-0732">Signal</keyword>
<sequence length="357" mass="39287">MTEWSFNMKTKLTVLVMMLCSFCVTKVYAVDPVLNACIVTSGQNINFQNINITNDNFKPGPDSVIYRMTQNFRFKCLMGYSGKLPMLVFNQEYFKNFSRTLDSMGLGFRMIIQESGSGNTGNASWNDIKNISGGNELRKEFGTKLPIGMTERDATLTLEFLYTTAYSENSAVKNFLGTNNALSIIPLPESPRQNGFYLSDFNVRILRNGLGKVEVSPSLVNFGHIYTTYGPSQSRQETFTVTARQNSRPADKQEFTIPLAITFGKGDLTPATGQTLNLVSLDGPNKSQPNGLQLSIKDENGRKITFDKQEVLGDITITGAVTGYQSKTYTAVVTPASGGSLRTGKFSAAIPVTVTYN</sequence>
<protein>
    <recommendedName>
        <fullName evidence="3">Fimbrial protein</fullName>
    </recommendedName>
</protein>
<dbReference type="Proteomes" id="UP000839526">
    <property type="component" value="Unassembled WGS sequence"/>
</dbReference>
<accession>A0A403T8E6</accession>
<reference evidence="2" key="1">
    <citation type="submission" date="2018-10" db="EMBL/GenBank/DDBJ databases">
        <authorList>
            <consortium name="PulseNet: The National Subtyping Network for Foodborne Disease Surveillance"/>
            <person name="Tarr C.L."/>
            <person name="Trees E."/>
            <person name="Katz L.S."/>
            <person name="Carleton-Romer H.A."/>
            <person name="Stroika S."/>
            <person name="Kucerova Z."/>
            <person name="Roache K.F."/>
            <person name="Sabol A.L."/>
            <person name="Besser J."/>
            <person name="Gerner-Smidt P."/>
        </authorList>
    </citation>
    <scope>NUCLEOTIDE SEQUENCE [LARGE SCALE GENOMIC DNA]</scope>
    <source>
        <strain evidence="2">PNUSAS052121</strain>
    </source>
</reference>
<feature type="signal peptide" evidence="1">
    <location>
        <begin position="1"/>
        <end position="29"/>
    </location>
</feature>
<proteinExistence type="predicted"/>
<comment type="caution">
    <text evidence="2">The sequence shown here is derived from an EMBL/GenBank/DDBJ whole genome shotgun (WGS) entry which is preliminary data.</text>
</comment>